<sequence length="187" mass="20370">MDWTTFPANLPEPTDDGLADHLPNSPVPDIFLTSTAAGEKVNLLTLSRQQPVLLFIYPLTGVPGKPNPEGWDNIPGARGCTPELCSVRDSMSLFQELRRGISIFGLSTQSTSYQSQVASRLHFPYAILSDAGLEFTNGLSLPTFEVDGSVLLKRITLLLDKGLVVKVDYPIFPSDQAAKRAADLIRV</sequence>
<proteinExistence type="inferred from homology"/>
<dbReference type="GO" id="GO:0034599">
    <property type="term" value="P:cellular response to oxidative stress"/>
    <property type="evidence" value="ECO:0007669"/>
    <property type="project" value="TreeGrafter"/>
</dbReference>
<comment type="caution">
    <text evidence="9">The sequence shown here is derived from an EMBL/GenBank/DDBJ whole genome shotgun (WGS) entry which is preliminary data.</text>
</comment>
<dbReference type="InterPro" id="IPR050924">
    <property type="entry name" value="Peroxiredoxin_BCP/PrxQ"/>
</dbReference>
<dbReference type="OrthoDB" id="338622at2759"/>
<keyword evidence="5" id="KW-1015">Disulfide bond</keyword>
<evidence type="ECO:0000313" key="9">
    <source>
        <dbReference type="EMBL" id="KAF9513793.1"/>
    </source>
</evidence>
<protein>
    <recommendedName>
        <fullName evidence="8">Redoxin domain-containing protein</fullName>
    </recommendedName>
</protein>
<keyword evidence="10" id="KW-1185">Reference proteome</keyword>
<dbReference type="Gene3D" id="3.40.30.10">
    <property type="entry name" value="Glutaredoxin"/>
    <property type="match status" value="1"/>
</dbReference>
<dbReference type="EMBL" id="MU128968">
    <property type="protein sequence ID" value="KAF9513793.1"/>
    <property type="molecule type" value="Genomic_DNA"/>
</dbReference>
<dbReference type="AlphaFoldDB" id="A0A9P6AXF9"/>
<evidence type="ECO:0000256" key="5">
    <source>
        <dbReference type="ARBA" id="ARBA00023157"/>
    </source>
</evidence>
<dbReference type="Proteomes" id="UP000886523">
    <property type="component" value="Unassembled WGS sequence"/>
</dbReference>
<evidence type="ECO:0000256" key="4">
    <source>
        <dbReference type="ARBA" id="ARBA00023002"/>
    </source>
</evidence>
<dbReference type="PANTHER" id="PTHR42801:SF21">
    <property type="entry name" value="BCPB PROTEIN"/>
    <property type="match status" value="1"/>
</dbReference>
<comment type="similarity">
    <text evidence="1">Belongs to the peroxiredoxin family. Prx5 subfamily.</text>
</comment>
<dbReference type="SUPFAM" id="SSF52833">
    <property type="entry name" value="Thioredoxin-like"/>
    <property type="match status" value="1"/>
</dbReference>
<organism evidence="9 10">
    <name type="scientific">Hydnum rufescens UP504</name>
    <dbReference type="NCBI Taxonomy" id="1448309"/>
    <lineage>
        <taxon>Eukaryota</taxon>
        <taxon>Fungi</taxon>
        <taxon>Dikarya</taxon>
        <taxon>Basidiomycota</taxon>
        <taxon>Agaricomycotina</taxon>
        <taxon>Agaricomycetes</taxon>
        <taxon>Cantharellales</taxon>
        <taxon>Hydnaceae</taxon>
        <taxon>Hydnum</taxon>
    </lineage>
</organism>
<name>A0A9P6AXF9_9AGAM</name>
<accession>A0A9P6AXF9</accession>
<evidence type="ECO:0000259" key="8">
    <source>
        <dbReference type="Pfam" id="PF08534"/>
    </source>
</evidence>
<dbReference type="Pfam" id="PF08534">
    <property type="entry name" value="Redoxin"/>
    <property type="match status" value="1"/>
</dbReference>
<evidence type="ECO:0000313" key="10">
    <source>
        <dbReference type="Proteomes" id="UP000886523"/>
    </source>
</evidence>
<evidence type="ECO:0000256" key="3">
    <source>
        <dbReference type="ARBA" id="ARBA00022862"/>
    </source>
</evidence>
<reference evidence="9" key="1">
    <citation type="journal article" date="2020" name="Nat. Commun.">
        <title>Large-scale genome sequencing of mycorrhizal fungi provides insights into the early evolution of symbiotic traits.</title>
        <authorList>
            <person name="Miyauchi S."/>
            <person name="Kiss E."/>
            <person name="Kuo A."/>
            <person name="Drula E."/>
            <person name="Kohler A."/>
            <person name="Sanchez-Garcia M."/>
            <person name="Morin E."/>
            <person name="Andreopoulos B."/>
            <person name="Barry K.W."/>
            <person name="Bonito G."/>
            <person name="Buee M."/>
            <person name="Carver A."/>
            <person name="Chen C."/>
            <person name="Cichocki N."/>
            <person name="Clum A."/>
            <person name="Culley D."/>
            <person name="Crous P.W."/>
            <person name="Fauchery L."/>
            <person name="Girlanda M."/>
            <person name="Hayes R.D."/>
            <person name="Keri Z."/>
            <person name="LaButti K."/>
            <person name="Lipzen A."/>
            <person name="Lombard V."/>
            <person name="Magnuson J."/>
            <person name="Maillard F."/>
            <person name="Murat C."/>
            <person name="Nolan M."/>
            <person name="Ohm R.A."/>
            <person name="Pangilinan J."/>
            <person name="Pereira M.F."/>
            <person name="Perotto S."/>
            <person name="Peter M."/>
            <person name="Pfister S."/>
            <person name="Riley R."/>
            <person name="Sitrit Y."/>
            <person name="Stielow J.B."/>
            <person name="Szollosi G."/>
            <person name="Zifcakova L."/>
            <person name="Stursova M."/>
            <person name="Spatafora J.W."/>
            <person name="Tedersoo L."/>
            <person name="Vaario L.M."/>
            <person name="Yamada A."/>
            <person name="Yan M."/>
            <person name="Wang P."/>
            <person name="Xu J."/>
            <person name="Bruns T."/>
            <person name="Baldrian P."/>
            <person name="Vilgalys R."/>
            <person name="Dunand C."/>
            <person name="Henrissat B."/>
            <person name="Grigoriev I.V."/>
            <person name="Hibbett D."/>
            <person name="Nagy L.G."/>
            <person name="Martin F.M."/>
        </authorList>
    </citation>
    <scope>NUCLEOTIDE SEQUENCE</scope>
    <source>
        <strain evidence="9">UP504</strain>
    </source>
</reference>
<dbReference type="InterPro" id="IPR013740">
    <property type="entry name" value="Redoxin"/>
</dbReference>
<feature type="domain" description="Redoxin" evidence="8">
    <location>
        <begin position="24"/>
        <end position="175"/>
    </location>
</feature>
<dbReference type="PANTHER" id="PTHR42801">
    <property type="entry name" value="THIOREDOXIN-DEPENDENT PEROXIDE REDUCTASE"/>
    <property type="match status" value="1"/>
</dbReference>
<evidence type="ECO:0000256" key="1">
    <source>
        <dbReference type="ARBA" id="ARBA00010505"/>
    </source>
</evidence>
<evidence type="ECO:0000256" key="6">
    <source>
        <dbReference type="ARBA" id="ARBA00023284"/>
    </source>
</evidence>
<dbReference type="InterPro" id="IPR036249">
    <property type="entry name" value="Thioredoxin-like_sf"/>
</dbReference>
<evidence type="ECO:0000256" key="2">
    <source>
        <dbReference type="ARBA" id="ARBA00022559"/>
    </source>
</evidence>
<evidence type="ECO:0000256" key="7">
    <source>
        <dbReference type="SAM" id="MobiDB-lite"/>
    </source>
</evidence>
<keyword evidence="3" id="KW-0049">Antioxidant</keyword>
<dbReference type="GO" id="GO:0008379">
    <property type="term" value="F:thioredoxin peroxidase activity"/>
    <property type="evidence" value="ECO:0007669"/>
    <property type="project" value="TreeGrafter"/>
</dbReference>
<keyword evidence="2" id="KW-0575">Peroxidase</keyword>
<feature type="region of interest" description="Disordered" evidence="7">
    <location>
        <begin position="1"/>
        <end position="20"/>
    </location>
</feature>
<keyword evidence="4" id="KW-0560">Oxidoreductase</keyword>
<dbReference type="GO" id="GO:0045454">
    <property type="term" value="P:cell redox homeostasis"/>
    <property type="evidence" value="ECO:0007669"/>
    <property type="project" value="TreeGrafter"/>
</dbReference>
<gene>
    <name evidence="9" type="ORF">BS47DRAFT_1343799</name>
</gene>
<dbReference type="GO" id="GO:0005737">
    <property type="term" value="C:cytoplasm"/>
    <property type="evidence" value="ECO:0007669"/>
    <property type="project" value="TreeGrafter"/>
</dbReference>
<keyword evidence="6" id="KW-0676">Redox-active center</keyword>